<dbReference type="RefSeq" id="WP_081161336.1">
    <property type="nucleotide sequence ID" value="NZ_LWBP01000014.1"/>
</dbReference>
<comment type="caution">
    <text evidence="3">The sequence shown here is derived from an EMBL/GenBank/DDBJ whole genome shotgun (WGS) entry which is preliminary data.</text>
</comment>
<dbReference type="SUPFAM" id="SSF47413">
    <property type="entry name" value="lambda repressor-like DNA-binding domains"/>
    <property type="match status" value="1"/>
</dbReference>
<dbReference type="InterPro" id="IPR001387">
    <property type="entry name" value="Cro/C1-type_HTH"/>
</dbReference>
<accession>A0A1V9GAR6</accession>
<dbReference type="PANTHER" id="PTHR46558:SF11">
    <property type="entry name" value="HTH-TYPE TRANSCRIPTIONAL REGULATOR XRE"/>
    <property type="match status" value="1"/>
</dbReference>
<evidence type="ECO:0000313" key="3">
    <source>
        <dbReference type="EMBL" id="OQP67670.1"/>
    </source>
</evidence>
<dbReference type="CDD" id="cd00093">
    <property type="entry name" value="HTH_XRE"/>
    <property type="match status" value="1"/>
</dbReference>
<dbReference type="OrthoDB" id="881869at2"/>
<dbReference type="Proteomes" id="UP000192276">
    <property type="component" value="Unassembled WGS sequence"/>
</dbReference>
<dbReference type="SMART" id="SM00530">
    <property type="entry name" value="HTH_XRE"/>
    <property type="match status" value="1"/>
</dbReference>
<keyword evidence="4" id="KW-1185">Reference proteome</keyword>
<evidence type="ECO:0000259" key="2">
    <source>
        <dbReference type="PROSITE" id="PS50943"/>
    </source>
</evidence>
<dbReference type="EMBL" id="LWBP01000014">
    <property type="protein sequence ID" value="OQP67670.1"/>
    <property type="molecule type" value="Genomic_DNA"/>
</dbReference>
<proteinExistence type="predicted"/>
<gene>
    <name evidence="3" type="ORF">A4R26_32890</name>
</gene>
<dbReference type="STRING" id="550983.A4R26_32890"/>
<dbReference type="InterPro" id="IPR010982">
    <property type="entry name" value="Lambda_DNA-bd_dom_sf"/>
</dbReference>
<keyword evidence="1" id="KW-0238">DNA-binding</keyword>
<feature type="domain" description="HTH cro/C1-type" evidence="2">
    <location>
        <begin position="11"/>
        <end position="65"/>
    </location>
</feature>
<dbReference type="AlphaFoldDB" id="A0A1V9GAR6"/>
<reference evidence="4" key="1">
    <citation type="submission" date="2016-04" db="EMBL/GenBank/DDBJ databases">
        <authorList>
            <person name="Chen L."/>
            <person name="Zhuang W."/>
            <person name="Wang G."/>
        </authorList>
    </citation>
    <scope>NUCLEOTIDE SEQUENCE [LARGE SCALE GENOMIC DNA]</scope>
    <source>
        <strain evidence="4">208</strain>
    </source>
</reference>
<dbReference type="GO" id="GO:0003677">
    <property type="term" value="F:DNA binding"/>
    <property type="evidence" value="ECO:0007669"/>
    <property type="project" value="UniProtKB-KW"/>
</dbReference>
<protein>
    <recommendedName>
        <fullName evidence="2">HTH cro/C1-type domain-containing protein</fullName>
    </recommendedName>
</protein>
<dbReference type="PROSITE" id="PS50943">
    <property type="entry name" value="HTH_CROC1"/>
    <property type="match status" value="1"/>
</dbReference>
<evidence type="ECO:0000256" key="1">
    <source>
        <dbReference type="ARBA" id="ARBA00023125"/>
    </source>
</evidence>
<dbReference type="InterPro" id="IPR049639">
    <property type="entry name" value="RstR"/>
</dbReference>
<organism evidence="3 4">
    <name type="scientific">Niastella populi</name>
    <dbReference type="NCBI Taxonomy" id="550983"/>
    <lineage>
        <taxon>Bacteria</taxon>
        <taxon>Pseudomonadati</taxon>
        <taxon>Bacteroidota</taxon>
        <taxon>Chitinophagia</taxon>
        <taxon>Chitinophagales</taxon>
        <taxon>Chitinophagaceae</taxon>
        <taxon>Niastella</taxon>
    </lineage>
</organism>
<name>A0A1V9GAR6_9BACT</name>
<dbReference type="Gene3D" id="1.10.260.40">
    <property type="entry name" value="lambda repressor-like DNA-binding domains"/>
    <property type="match status" value="1"/>
</dbReference>
<evidence type="ECO:0000313" key="4">
    <source>
        <dbReference type="Proteomes" id="UP000192276"/>
    </source>
</evidence>
<dbReference type="PANTHER" id="PTHR46558">
    <property type="entry name" value="TRACRIPTIONAL REGULATORY PROTEIN-RELATED-RELATED"/>
    <property type="match status" value="1"/>
</dbReference>
<dbReference type="NCBIfam" id="NF041951">
    <property type="entry name" value="phage_RstR"/>
    <property type="match status" value="1"/>
</dbReference>
<dbReference type="Pfam" id="PF01381">
    <property type="entry name" value="HTH_3"/>
    <property type="match status" value="1"/>
</dbReference>
<sequence>MKQKQQLPDRLLEARKKKGISQQDLAQQAKVHFTNVGKYERGEAVPAADILNRIAKALDVTNDYLLNGTMQDKSADAISDEELLSQFRKIEKLPDDKKKLVKEFLDAFIFKADLQKQLAS</sequence>